<gene>
    <name evidence="1" type="ORF">JIPhKp127_0072</name>
</gene>
<keyword evidence="2" id="KW-1185">Reference proteome</keyword>
<dbReference type="EMBL" id="MN434096">
    <property type="protein sequence ID" value="QFR57499.1"/>
    <property type="molecule type" value="Genomic_DNA"/>
</dbReference>
<protein>
    <submittedName>
        <fullName evidence="1">Uncharacterized protein</fullName>
    </submittedName>
</protein>
<evidence type="ECO:0000313" key="2">
    <source>
        <dbReference type="Proteomes" id="UP000326642"/>
    </source>
</evidence>
<proteinExistence type="predicted"/>
<sequence length="68" mass="7510">MNFRTFGKMPPSVDATARDVIGNLSLAVCPIAFSDFCTQKLFLTGGLYHVKRPEIGGLFYPVTHHLLV</sequence>
<organism evidence="1 2">
    <name type="scientific">Klebsiella phage JIPh_Kp127</name>
    <dbReference type="NCBI Taxonomy" id="2653645"/>
    <lineage>
        <taxon>Viruses</taxon>
        <taxon>Duplodnaviria</taxon>
        <taxon>Heunggongvirae</taxon>
        <taxon>Uroviricota</taxon>
        <taxon>Caudoviricetes</taxon>
        <taxon>Demerecviridae</taxon>
        <taxon>Sugarlandvirus</taxon>
        <taxon>Sugarlandvirus JIPhKp127</taxon>
    </lineage>
</organism>
<evidence type="ECO:0000313" key="1">
    <source>
        <dbReference type="EMBL" id="QFR57499.1"/>
    </source>
</evidence>
<name>A0A5P8PLG7_9CAUD</name>
<reference evidence="1 2" key="1">
    <citation type="submission" date="2019-09" db="EMBL/GenBank/DDBJ databases">
        <title>Klebsiella pneumoniae ST258 genomic variability and bacteriophage susceptibility.</title>
        <authorList>
            <person name="Venturini C."/>
            <person name="Ben Zakour N."/>
            <person name="Bowring B."/>
            <person name="Morales S."/>
            <person name="Cole R."/>
            <person name="Kovach Z."/>
            <person name="Branston S."/>
            <person name="Kettle E."/>
            <person name="Thomson N."/>
            <person name="Iredell J."/>
        </authorList>
    </citation>
    <scope>NUCLEOTIDE SEQUENCE [LARGE SCALE GENOMIC DNA]</scope>
</reference>
<dbReference type="Proteomes" id="UP000326642">
    <property type="component" value="Segment"/>
</dbReference>
<accession>A0A5P8PLG7</accession>